<dbReference type="EMBL" id="VOSK01000008">
    <property type="protein sequence ID" value="MPR24562.1"/>
    <property type="molecule type" value="Genomic_DNA"/>
</dbReference>
<dbReference type="AlphaFoldDB" id="A0A5N7MCA9"/>
<keyword evidence="16" id="KW-1185">Reference proteome</keyword>
<keyword evidence="9" id="KW-0460">Magnesium</keyword>
<dbReference type="SUPFAM" id="SSF56784">
    <property type="entry name" value="HAD-like"/>
    <property type="match status" value="1"/>
</dbReference>
<dbReference type="CDD" id="cd07500">
    <property type="entry name" value="HAD_PSP"/>
    <property type="match status" value="1"/>
</dbReference>
<dbReference type="InterPro" id="IPR023214">
    <property type="entry name" value="HAD_sf"/>
</dbReference>
<evidence type="ECO:0000256" key="13">
    <source>
        <dbReference type="ARBA" id="ARBA00048523"/>
    </source>
</evidence>
<comment type="similarity">
    <text evidence="3">Belongs to the HAD-like hydrolase superfamily. SerB family.</text>
</comment>
<feature type="active site" description="Proton donor" evidence="14">
    <location>
        <position position="94"/>
    </location>
</feature>
<comment type="catalytic activity">
    <reaction evidence="12">
        <text>O-phospho-L-serine + H2O = L-serine + phosphate</text>
        <dbReference type="Rhea" id="RHEA:21208"/>
        <dbReference type="ChEBI" id="CHEBI:15377"/>
        <dbReference type="ChEBI" id="CHEBI:33384"/>
        <dbReference type="ChEBI" id="CHEBI:43474"/>
        <dbReference type="ChEBI" id="CHEBI:57524"/>
        <dbReference type="EC" id="3.1.3.3"/>
    </reaction>
</comment>
<comment type="pathway">
    <text evidence="2">Amino-acid biosynthesis; L-serine biosynthesis; L-serine from 3-phospho-D-glycerate: step 3/3.</text>
</comment>
<evidence type="ECO:0000256" key="5">
    <source>
        <dbReference type="ARBA" id="ARBA00015196"/>
    </source>
</evidence>
<dbReference type="Proteomes" id="UP000403266">
    <property type="component" value="Unassembled WGS sequence"/>
</dbReference>
<dbReference type="SFLD" id="SFLDF00029">
    <property type="entry name" value="phosphoserine_phosphatase"/>
    <property type="match status" value="1"/>
</dbReference>
<evidence type="ECO:0000256" key="7">
    <source>
        <dbReference type="ARBA" id="ARBA00022723"/>
    </source>
</evidence>
<evidence type="ECO:0000256" key="12">
    <source>
        <dbReference type="ARBA" id="ARBA00048138"/>
    </source>
</evidence>
<protein>
    <recommendedName>
        <fullName evidence="5">Phosphoserine phosphatase</fullName>
        <ecNumber evidence="4">3.1.3.3</ecNumber>
    </recommendedName>
    <alternativeName>
        <fullName evidence="11">O-phosphoserine phosphohydrolase</fullName>
    </alternativeName>
</protein>
<dbReference type="Gene3D" id="3.40.50.1000">
    <property type="entry name" value="HAD superfamily/HAD-like"/>
    <property type="match status" value="1"/>
</dbReference>
<evidence type="ECO:0000256" key="10">
    <source>
        <dbReference type="ARBA" id="ARBA00023299"/>
    </source>
</evidence>
<proteinExistence type="inferred from homology"/>
<sequence length="304" mass="32547">MASSQNFLVATLIANPSRPVLTDEIVAVAARSLGQETERSVLARGIAADLIVPAPADAKAIEGTLRRALVGQPVDIVVQPLETRRKRLFLADMDSTMIGQECIDELADYVGLKKEVSEITERAMRGEIAFEPALRERVALLKNLPVDVVDEIIEKRITLTPGGRALVQTMRANGAYTCLVSGGFTLFTGPIGAKIGFNEHRSNHLILDGEKLAGMVDEPILGREAKLATLIELRTRFGLAHHETMAVGDGANDLAMLGEAGLGVAFRAKPAVAAAAHARIDHADLSALLYVQGYRSDEIVTAPV</sequence>
<keyword evidence="7" id="KW-0479">Metal-binding</keyword>
<dbReference type="EC" id="3.1.3.3" evidence="4"/>
<organism evidence="15 16">
    <name type="scientific">Microvirga tunisiensis</name>
    <dbReference type="NCBI Taxonomy" id="2108360"/>
    <lineage>
        <taxon>Bacteria</taxon>
        <taxon>Pseudomonadati</taxon>
        <taxon>Pseudomonadota</taxon>
        <taxon>Alphaproteobacteria</taxon>
        <taxon>Hyphomicrobiales</taxon>
        <taxon>Methylobacteriaceae</taxon>
        <taxon>Microvirga</taxon>
    </lineage>
</organism>
<dbReference type="Pfam" id="PF12710">
    <property type="entry name" value="HAD"/>
    <property type="match status" value="1"/>
</dbReference>
<dbReference type="GO" id="GO:0036424">
    <property type="term" value="F:L-phosphoserine phosphatase activity"/>
    <property type="evidence" value="ECO:0007669"/>
    <property type="project" value="InterPro"/>
</dbReference>
<gene>
    <name evidence="15" type="primary">serB</name>
    <name evidence="15" type="ORF">FS320_04775</name>
</gene>
<evidence type="ECO:0000256" key="8">
    <source>
        <dbReference type="ARBA" id="ARBA00022801"/>
    </source>
</evidence>
<dbReference type="NCBIfam" id="TIGR00338">
    <property type="entry name" value="serB"/>
    <property type="match status" value="1"/>
</dbReference>
<dbReference type="PANTHER" id="PTHR43344">
    <property type="entry name" value="PHOSPHOSERINE PHOSPHATASE"/>
    <property type="match status" value="1"/>
</dbReference>
<dbReference type="InterPro" id="IPR036412">
    <property type="entry name" value="HAD-like_sf"/>
</dbReference>
<dbReference type="UniPathway" id="UPA00135">
    <property type="reaction ID" value="UER00198"/>
</dbReference>
<dbReference type="InterPro" id="IPR050582">
    <property type="entry name" value="HAD-like_SerB"/>
</dbReference>
<evidence type="ECO:0000256" key="4">
    <source>
        <dbReference type="ARBA" id="ARBA00012640"/>
    </source>
</evidence>
<dbReference type="SFLD" id="SFLDG01136">
    <property type="entry name" value="C1.6:_Phosphoserine_Phosphatas"/>
    <property type="match status" value="1"/>
</dbReference>
<keyword evidence="8 15" id="KW-0378">Hydrolase</keyword>
<evidence type="ECO:0000313" key="16">
    <source>
        <dbReference type="Proteomes" id="UP000403266"/>
    </source>
</evidence>
<feature type="active site" description="Nucleophile" evidence="14">
    <location>
        <position position="92"/>
    </location>
</feature>
<dbReference type="GO" id="GO:0006564">
    <property type="term" value="P:L-serine biosynthetic process"/>
    <property type="evidence" value="ECO:0007669"/>
    <property type="project" value="UniProtKB-KW"/>
</dbReference>
<evidence type="ECO:0000313" key="15">
    <source>
        <dbReference type="EMBL" id="MPR24562.1"/>
    </source>
</evidence>
<dbReference type="OrthoDB" id="9792539at2"/>
<dbReference type="RefSeq" id="WP_152709817.1">
    <property type="nucleotide sequence ID" value="NZ_VOSJ01000009.1"/>
</dbReference>
<comment type="caution">
    <text evidence="15">The sequence shown here is derived from an EMBL/GenBank/DDBJ whole genome shotgun (WGS) entry which is preliminary data.</text>
</comment>
<keyword evidence="6" id="KW-0028">Amino-acid biosynthesis</keyword>
<dbReference type="NCBIfam" id="TIGR01488">
    <property type="entry name" value="HAD-SF-IB"/>
    <property type="match status" value="1"/>
</dbReference>
<evidence type="ECO:0000256" key="1">
    <source>
        <dbReference type="ARBA" id="ARBA00001946"/>
    </source>
</evidence>
<dbReference type="SFLD" id="SFLDG01137">
    <property type="entry name" value="C1.6.1:_Phosphoserine_Phosphat"/>
    <property type="match status" value="1"/>
</dbReference>
<comment type="catalytic activity">
    <reaction evidence="13">
        <text>O-phospho-D-serine + H2O = D-serine + phosphate</text>
        <dbReference type="Rhea" id="RHEA:24873"/>
        <dbReference type="ChEBI" id="CHEBI:15377"/>
        <dbReference type="ChEBI" id="CHEBI:35247"/>
        <dbReference type="ChEBI" id="CHEBI:43474"/>
        <dbReference type="ChEBI" id="CHEBI:58680"/>
        <dbReference type="EC" id="3.1.3.3"/>
    </reaction>
</comment>
<accession>A0A5N7MCA9</accession>
<name>A0A5N7MCA9_9HYPH</name>
<dbReference type="SFLD" id="SFLDS00003">
    <property type="entry name" value="Haloacid_Dehalogenase"/>
    <property type="match status" value="1"/>
</dbReference>
<evidence type="ECO:0000256" key="6">
    <source>
        <dbReference type="ARBA" id="ARBA00022605"/>
    </source>
</evidence>
<evidence type="ECO:0000256" key="11">
    <source>
        <dbReference type="ARBA" id="ARBA00031693"/>
    </source>
</evidence>
<dbReference type="GO" id="GO:0000287">
    <property type="term" value="F:magnesium ion binding"/>
    <property type="evidence" value="ECO:0007669"/>
    <property type="project" value="TreeGrafter"/>
</dbReference>
<evidence type="ECO:0000256" key="9">
    <source>
        <dbReference type="ARBA" id="ARBA00022842"/>
    </source>
</evidence>
<comment type="cofactor">
    <cofactor evidence="1">
        <name>Mg(2+)</name>
        <dbReference type="ChEBI" id="CHEBI:18420"/>
    </cofactor>
</comment>
<evidence type="ECO:0000256" key="3">
    <source>
        <dbReference type="ARBA" id="ARBA00009184"/>
    </source>
</evidence>
<dbReference type="GO" id="GO:0005737">
    <property type="term" value="C:cytoplasm"/>
    <property type="evidence" value="ECO:0007669"/>
    <property type="project" value="TreeGrafter"/>
</dbReference>
<dbReference type="InterPro" id="IPR004469">
    <property type="entry name" value="PSP"/>
</dbReference>
<keyword evidence="10" id="KW-0718">Serine biosynthesis</keyword>
<reference evidence="15 16" key="1">
    <citation type="journal article" date="2019" name="Syst. Appl. Microbiol.">
        <title>Microvirga tunisiensis sp. nov., a root nodule symbiotic bacterium isolated from Lupinus micranthus and L. luteus grown in Northern Tunisia.</title>
        <authorList>
            <person name="Msaddak A."/>
            <person name="Rejili M."/>
            <person name="Duran D."/>
            <person name="Mars M."/>
            <person name="Palacios J.M."/>
            <person name="Ruiz-Argueso T."/>
            <person name="Rey L."/>
            <person name="Imperial J."/>
        </authorList>
    </citation>
    <scope>NUCLEOTIDE SEQUENCE [LARGE SCALE GENOMIC DNA]</scope>
    <source>
        <strain evidence="15 16">Lmie10</strain>
    </source>
</reference>
<evidence type="ECO:0000256" key="14">
    <source>
        <dbReference type="PIRSR" id="PIRSR604469-1"/>
    </source>
</evidence>
<dbReference type="PANTHER" id="PTHR43344:SF2">
    <property type="entry name" value="PHOSPHOSERINE PHOSPHATASE"/>
    <property type="match status" value="1"/>
</dbReference>
<evidence type="ECO:0000256" key="2">
    <source>
        <dbReference type="ARBA" id="ARBA00005135"/>
    </source>
</evidence>